<protein>
    <submittedName>
        <fullName evidence="1">Uncharacterized protein</fullName>
    </submittedName>
</protein>
<evidence type="ECO:0000313" key="1">
    <source>
        <dbReference type="EMBL" id="KAH7974812.1"/>
    </source>
</evidence>
<reference evidence="1" key="1">
    <citation type="submission" date="2020-05" db="EMBL/GenBank/DDBJ databases">
        <title>Large-scale comparative analyses of tick genomes elucidate their genetic diversity and vector capacities.</title>
        <authorList>
            <person name="Jia N."/>
            <person name="Wang J."/>
            <person name="Shi W."/>
            <person name="Du L."/>
            <person name="Sun Y."/>
            <person name="Zhan W."/>
            <person name="Jiang J."/>
            <person name="Wang Q."/>
            <person name="Zhang B."/>
            <person name="Ji P."/>
            <person name="Sakyi L.B."/>
            <person name="Cui X."/>
            <person name="Yuan T."/>
            <person name="Jiang B."/>
            <person name="Yang W."/>
            <person name="Lam T.T.-Y."/>
            <person name="Chang Q."/>
            <person name="Ding S."/>
            <person name="Wang X."/>
            <person name="Zhu J."/>
            <person name="Ruan X."/>
            <person name="Zhao L."/>
            <person name="Wei J."/>
            <person name="Que T."/>
            <person name="Du C."/>
            <person name="Cheng J."/>
            <person name="Dai P."/>
            <person name="Han X."/>
            <person name="Huang E."/>
            <person name="Gao Y."/>
            <person name="Liu J."/>
            <person name="Shao H."/>
            <person name="Ye R."/>
            <person name="Li L."/>
            <person name="Wei W."/>
            <person name="Wang X."/>
            <person name="Wang C."/>
            <person name="Yang T."/>
            <person name="Huo Q."/>
            <person name="Li W."/>
            <person name="Guo W."/>
            <person name="Chen H."/>
            <person name="Zhou L."/>
            <person name="Ni X."/>
            <person name="Tian J."/>
            <person name="Zhou Y."/>
            <person name="Sheng Y."/>
            <person name="Liu T."/>
            <person name="Pan Y."/>
            <person name="Xia L."/>
            <person name="Li J."/>
            <person name="Zhao F."/>
            <person name="Cao W."/>
        </authorList>
    </citation>
    <scope>NUCLEOTIDE SEQUENCE</scope>
    <source>
        <strain evidence="1">Dsil-2018</strain>
    </source>
</reference>
<keyword evidence="2" id="KW-1185">Reference proteome</keyword>
<name>A0ACB8DQ70_DERSI</name>
<organism evidence="1 2">
    <name type="scientific">Dermacentor silvarum</name>
    <name type="common">Tick</name>
    <dbReference type="NCBI Taxonomy" id="543639"/>
    <lineage>
        <taxon>Eukaryota</taxon>
        <taxon>Metazoa</taxon>
        <taxon>Ecdysozoa</taxon>
        <taxon>Arthropoda</taxon>
        <taxon>Chelicerata</taxon>
        <taxon>Arachnida</taxon>
        <taxon>Acari</taxon>
        <taxon>Parasitiformes</taxon>
        <taxon>Ixodida</taxon>
        <taxon>Ixodoidea</taxon>
        <taxon>Ixodidae</taxon>
        <taxon>Rhipicephalinae</taxon>
        <taxon>Dermacentor</taxon>
    </lineage>
</organism>
<comment type="caution">
    <text evidence="1">The sequence shown here is derived from an EMBL/GenBank/DDBJ whole genome shotgun (WGS) entry which is preliminary data.</text>
</comment>
<dbReference type="Proteomes" id="UP000821865">
    <property type="component" value="Chromosome 10"/>
</dbReference>
<dbReference type="EMBL" id="CM023479">
    <property type="protein sequence ID" value="KAH7974812.1"/>
    <property type="molecule type" value="Genomic_DNA"/>
</dbReference>
<evidence type="ECO:0000313" key="2">
    <source>
        <dbReference type="Proteomes" id="UP000821865"/>
    </source>
</evidence>
<proteinExistence type="predicted"/>
<accession>A0ACB8DQ70</accession>
<gene>
    <name evidence="1" type="ORF">HPB49_019903</name>
</gene>
<sequence>MPKTTGCASLAHALCQMSSRLECLNVTLLALDHAAGDSLADGLRSRSNLRRLVLGDMPNRVARKVFGALGASESLRSLEVSTAEPLTKAHSALLKAALRCNTTLRDLTVRNLDIDTVGIILECLASNDTLKELSFEDSYYRSRFSLPDGLRVLHANSSLSCLKLTNVGVTNRCAFVLADVLRANDALQELSLRKNRISDLGAVALAKVLEQNFSLKYLDLREGKFSCRAVSQFVQGLTRNRTVVCVRLGNVQIDEDWEPPLPLTGDIFLRIQVTWNPCRIEEWTSCLQRQDQYCPSACVRWYSEDYTEPIKQWLSAVDTSRSSLTELVVYFPFRMRDTEAVTEFVSFVEEANSLKKLILHPLGNTCACPTEIITSVARNKSLREAEFHVTLSTYRDVKALQTVLKANRTLHRLKFRCNKLPQEAPRMLARSLEGNFVFLALEFDSYYAQEHMYPLLSALNRNRTLLNSAVRRVLYGTADDCSMRALQFLSASDSLLDAVISASGMTRNQCKCLILEAVSHAECCPRMV</sequence>